<reference evidence="4" key="1">
    <citation type="submission" date="2025-08" db="UniProtKB">
        <authorList>
            <consortium name="RefSeq"/>
        </authorList>
    </citation>
    <scope>IDENTIFICATION</scope>
    <source>
        <strain evidence="4">MV-25-SWS-2005</strain>
        <tissue evidence="4">Whole body</tissue>
    </source>
</reference>
<feature type="compositionally biased region" description="Basic residues" evidence="1">
    <location>
        <begin position="210"/>
        <end position="220"/>
    </location>
</feature>
<evidence type="ECO:0000256" key="1">
    <source>
        <dbReference type="SAM" id="MobiDB-lite"/>
    </source>
</evidence>
<name>A0A6I8W1Y6_DROPS</name>
<dbReference type="InParanoid" id="A0A6I8W1Y6"/>
<dbReference type="RefSeq" id="XP_033237347.1">
    <property type="nucleotide sequence ID" value="XM_033381456.1"/>
</dbReference>
<evidence type="ECO:0000313" key="4">
    <source>
        <dbReference type="RefSeq" id="XP_033237347.1"/>
    </source>
</evidence>
<evidence type="ECO:0000313" key="3">
    <source>
        <dbReference type="Proteomes" id="UP000001819"/>
    </source>
</evidence>
<sequence>MAVSVALGLRLAPLKAILLCSTSLCSAQNVTYSNDTQEALKLEALLQSSSTTSSTSSTPKPRGCSTSPLTKAKAKQAHEIEEDDNNFSNDRLPALTDDEYSSLGEDANPLHFLKQQPPPQQQPAKQQQPKPEPMAMPQAGGSSIYITIPIYINSAGKLPLTLTIGDQQMSLNQLRKSASGSAAANKKNPHTKAPNSHFNRLLEQIETTPKRRTTNRHRSQLKSNIYAAKERPDRHASVYYPSL</sequence>
<gene>
    <name evidence="4" type="primary">LOC4813589</name>
</gene>
<feature type="region of interest" description="Disordered" evidence="1">
    <location>
        <begin position="49"/>
        <end position="140"/>
    </location>
</feature>
<feature type="chain" id="PRO_5026310963" evidence="2">
    <location>
        <begin position="28"/>
        <end position="243"/>
    </location>
</feature>
<keyword evidence="2" id="KW-0732">Signal</keyword>
<feature type="compositionally biased region" description="Low complexity" evidence="1">
    <location>
        <begin position="49"/>
        <end position="58"/>
    </location>
</feature>
<proteinExistence type="predicted"/>
<dbReference type="FunCoup" id="A0A6I8W1Y6">
    <property type="interactions" value="20"/>
</dbReference>
<keyword evidence="3" id="KW-1185">Reference proteome</keyword>
<feature type="region of interest" description="Disordered" evidence="1">
    <location>
        <begin position="175"/>
        <end position="243"/>
    </location>
</feature>
<protein>
    <submittedName>
        <fullName evidence="4">Uncharacterized protein isoform X2</fullName>
    </submittedName>
</protein>
<feature type="signal peptide" evidence="2">
    <location>
        <begin position="1"/>
        <end position="27"/>
    </location>
</feature>
<dbReference type="Proteomes" id="UP000001819">
    <property type="component" value="Chromosome X"/>
</dbReference>
<dbReference type="AlphaFoldDB" id="A0A6I8W1Y6"/>
<feature type="compositionally biased region" description="Low complexity" evidence="1">
    <location>
        <begin position="176"/>
        <end position="186"/>
    </location>
</feature>
<evidence type="ECO:0000256" key="2">
    <source>
        <dbReference type="SAM" id="SignalP"/>
    </source>
</evidence>
<feature type="compositionally biased region" description="Low complexity" evidence="1">
    <location>
        <begin position="122"/>
        <end position="139"/>
    </location>
</feature>
<organism evidence="3 4">
    <name type="scientific">Drosophila pseudoobscura pseudoobscura</name>
    <name type="common">Fruit fly</name>
    <dbReference type="NCBI Taxonomy" id="46245"/>
    <lineage>
        <taxon>Eukaryota</taxon>
        <taxon>Metazoa</taxon>
        <taxon>Ecdysozoa</taxon>
        <taxon>Arthropoda</taxon>
        <taxon>Hexapoda</taxon>
        <taxon>Insecta</taxon>
        <taxon>Pterygota</taxon>
        <taxon>Neoptera</taxon>
        <taxon>Endopterygota</taxon>
        <taxon>Diptera</taxon>
        <taxon>Brachycera</taxon>
        <taxon>Muscomorpha</taxon>
        <taxon>Ephydroidea</taxon>
        <taxon>Drosophilidae</taxon>
        <taxon>Drosophila</taxon>
        <taxon>Sophophora</taxon>
    </lineage>
</organism>
<accession>A0A6I8W1Y6</accession>